<dbReference type="InterPro" id="IPR008979">
    <property type="entry name" value="Galactose-bd-like_sf"/>
</dbReference>
<feature type="signal peptide" evidence="8">
    <location>
        <begin position="1"/>
        <end position="21"/>
    </location>
</feature>
<feature type="chain" id="PRO_5034836107" evidence="8">
    <location>
        <begin position="22"/>
        <end position="471"/>
    </location>
</feature>
<dbReference type="GO" id="GO:0001868">
    <property type="term" value="P:regulation of complement activation, lectin pathway"/>
    <property type="evidence" value="ECO:0007669"/>
    <property type="project" value="UniProtKB-ARBA"/>
</dbReference>
<dbReference type="SUPFAM" id="SSF55797">
    <property type="entry name" value="PR-1-like"/>
    <property type="match status" value="1"/>
</dbReference>
<name>A0A8B8DVN3_CRAVI</name>
<dbReference type="GO" id="GO:0046872">
    <property type="term" value="F:metal ion binding"/>
    <property type="evidence" value="ECO:0007669"/>
    <property type="project" value="UniProtKB-KW"/>
</dbReference>
<dbReference type="Pfam" id="PF22633">
    <property type="entry name" value="F5_F8_type_C_2"/>
    <property type="match status" value="1"/>
</dbReference>
<dbReference type="Proteomes" id="UP000694844">
    <property type="component" value="Chromosome 4"/>
</dbReference>
<keyword evidence="6" id="KW-0106">Calcium</keyword>
<dbReference type="PROSITE" id="PS50948">
    <property type="entry name" value="PAN"/>
    <property type="match status" value="1"/>
</dbReference>
<evidence type="ECO:0000256" key="5">
    <source>
        <dbReference type="ARBA" id="ARBA00022734"/>
    </source>
</evidence>
<gene>
    <name evidence="11" type="primary">LOC111129782</name>
</gene>
<dbReference type="GO" id="GO:0042806">
    <property type="term" value="F:fucose binding"/>
    <property type="evidence" value="ECO:0007669"/>
    <property type="project" value="UniProtKB-ARBA"/>
</dbReference>
<dbReference type="Gene3D" id="3.40.33.10">
    <property type="entry name" value="CAP"/>
    <property type="match status" value="1"/>
</dbReference>
<evidence type="ECO:0000259" key="9">
    <source>
        <dbReference type="PROSITE" id="PS50948"/>
    </source>
</evidence>
<evidence type="ECO:0000256" key="6">
    <source>
        <dbReference type="ARBA" id="ARBA00022837"/>
    </source>
</evidence>
<accession>A0A8B8DVN3</accession>
<comment type="function">
    <text evidence="1">Acts as a defensive agent. Recognizes blood group fucosylated oligosaccharides including A, B, H and Lewis B-type antigens. Does not recognize Lewis A antigen and has low affinity for monovalent haptens.</text>
</comment>
<evidence type="ECO:0000313" key="10">
    <source>
        <dbReference type="Proteomes" id="UP000694844"/>
    </source>
</evidence>
<keyword evidence="10" id="KW-1185">Reference proteome</keyword>
<comment type="similarity">
    <text evidence="2">Belongs to the fucolectin family.</text>
</comment>
<dbReference type="GO" id="GO:0010185">
    <property type="term" value="P:regulation of cellular defense response"/>
    <property type="evidence" value="ECO:0007669"/>
    <property type="project" value="UniProtKB-ARBA"/>
</dbReference>
<proteinExistence type="inferred from homology"/>
<evidence type="ECO:0000256" key="8">
    <source>
        <dbReference type="SAM" id="SignalP"/>
    </source>
</evidence>
<organism evidence="10 11">
    <name type="scientific">Crassostrea virginica</name>
    <name type="common">Eastern oyster</name>
    <dbReference type="NCBI Taxonomy" id="6565"/>
    <lineage>
        <taxon>Eukaryota</taxon>
        <taxon>Metazoa</taxon>
        <taxon>Spiralia</taxon>
        <taxon>Lophotrochozoa</taxon>
        <taxon>Mollusca</taxon>
        <taxon>Bivalvia</taxon>
        <taxon>Autobranchia</taxon>
        <taxon>Pteriomorphia</taxon>
        <taxon>Ostreida</taxon>
        <taxon>Ostreoidea</taxon>
        <taxon>Ostreidae</taxon>
        <taxon>Crassostrea</taxon>
    </lineage>
</organism>
<dbReference type="Pfam" id="PF00188">
    <property type="entry name" value="CAP"/>
    <property type="match status" value="1"/>
</dbReference>
<evidence type="ECO:0000256" key="2">
    <source>
        <dbReference type="ARBA" id="ARBA00010147"/>
    </source>
</evidence>
<reference evidence="11" key="1">
    <citation type="submission" date="2025-08" db="UniProtKB">
        <authorList>
            <consortium name="RefSeq"/>
        </authorList>
    </citation>
    <scope>IDENTIFICATION</scope>
    <source>
        <tissue evidence="11">Whole sample</tissue>
    </source>
</reference>
<dbReference type="RefSeq" id="XP_022331950.1">
    <property type="nucleotide sequence ID" value="XM_022476242.1"/>
</dbReference>
<dbReference type="InterPro" id="IPR006585">
    <property type="entry name" value="FTP1"/>
</dbReference>
<evidence type="ECO:0000256" key="7">
    <source>
        <dbReference type="ARBA" id="ARBA00023157"/>
    </source>
</evidence>
<keyword evidence="5" id="KW-0430">Lectin</keyword>
<keyword evidence="4" id="KW-0479">Metal-binding</keyword>
<dbReference type="Gene3D" id="2.60.120.260">
    <property type="entry name" value="Galactose-binding domain-like"/>
    <property type="match status" value="1"/>
</dbReference>
<evidence type="ECO:0000256" key="4">
    <source>
        <dbReference type="ARBA" id="ARBA00022723"/>
    </source>
</evidence>
<dbReference type="GeneID" id="111129782"/>
<dbReference type="KEGG" id="cvn:111129782"/>
<feature type="domain" description="Apple" evidence="9">
    <location>
        <begin position="175"/>
        <end position="269"/>
    </location>
</feature>
<protein>
    <submittedName>
        <fullName evidence="11">Uncharacterized protein LOC111129782</fullName>
    </submittedName>
</protein>
<sequence length="471" mass="51511">MSRHVVIVVVTVSLLADALFADFVTEHNKKRAGTGSSNMKKLRLSIELQQIAQAHANRCQNRKNPLASNQSTTFADVGENIHATKTYSVLKEYGVVSDWAKEGWNYRYSTNTCARPPCDSYKQLVRAETEFMGCGQAECDFGTFTVCNYAPRGNPDEVPFRRGGKCTNCTLGYSCDAAAEDARERDENFDGVSVLENIWKPDHVLESLNLSSKLTCGAKCMDLLHHGPCQSFGWNTIKRQCLLYTKPYYSTPTSGVMENGWQHFNVKECFATVENGALNYDKVFALGTTLTGRCNAGYGSLTGGITAYCGEGYQVTISGTCEKLMTSVAVGKPAKESTTVVVGNPAGVAVDGNRDTNWFSGSCTHTSFNDFSPWWRVDLLAVYHIITVRMVNRGDPPGSMDVSDRLRDATITAGYTASTITTYCGFFAGPGTSGQLVTVNCVPGVIGRHVKIQIRTEFLTLCEVDVFVIPL</sequence>
<dbReference type="InterPro" id="IPR014044">
    <property type="entry name" value="CAP_dom"/>
</dbReference>
<keyword evidence="8" id="KW-0732">Signal</keyword>
<evidence type="ECO:0000256" key="1">
    <source>
        <dbReference type="ARBA" id="ARBA00002219"/>
    </source>
</evidence>
<dbReference type="SMART" id="SM00607">
    <property type="entry name" value="FTP"/>
    <property type="match status" value="1"/>
</dbReference>
<dbReference type="SUPFAM" id="SSF49785">
    <property type="entry name" value="Galactose-binding domain-like"/>
    <property type="match status" value="1"/>
</dbReference>
<dbReference type="AlphaFoldDB" id="A0A8B8DVN3"/>
<dbReference type="PANTHER" id="PTHR45713">
    <property type="entry name" value="FTP DOMAIN-CONTAINING PROTEIN"/>
    <property type="match status" value="1"/>
</dbReference>
<dbReference type="InterPro" id="IPR003609">
    <property type="entry name" value="Pan_app"/>
</dbReference>
<evidence type="ECO:0000256" key="3">
    <source>
        <dbReference type="ARBA" id="ARBA00011233"/>
    </source>
</evidence>
<keyword evidence="7" id="KW-1015">Disulfide bond</keyword>
<dbReference type="OrthoDB" id="6102375at2759"/>
<evidence type="ECO:0000313" key="11">
    <source>
        <dbReference type="RefSeq" id="XP_022331950.1"/>
    </source>
</evidence>
<dbReference type="InterPro" id="IPR051941">
    <property type="entry name" value="BG_Antigen-Binding_Lectin"/>
</dbReference>
<dbReference type="InterPro" id="IPR035940">
    <property type="entry name" value="CAP_sf"/>
</dbReference>
<dbReference type="SMART" id="SM00198">
    <property type="entry name" value="SCP"/>
    <property type="match status" value="1"/>
</dbReference>
<dbReference type="PANTHER" id="PTHR45713:SF6">
    <property type="entry name" value="F5_8 TYPE C DOMAIN-CONTAINING PROTEIN"/>
    <property type="match status" value="1"/>
</dbReference>
<comment type="subunit">
    <text evidence="3">Homotrimer.</text>
</comment>